<gene>
    <name evidence="3" type="ORF">HGRIS_004474</name>
</gene>
<evidence type="ECO:0008006" key="5">
    <source>
        <dbReference type="Google" id="ProtNLM"/>
    </source>
</evidence>
<keyword evidence="2" id="KW-0812">Transmembrane</keyword>
<name>A0ABR3JBY0_9AGAR</name>
<proteinExistence type="predicted"/>
<accession>A0ABR3JBY0</accession>
<comment type="caution">
    <text evidence="3">The sequence shown here is derived from an EMBL/GenBank/DDBJ whole genome shotgun (WGS) entry which is preliminary data.</text>
</comment>
<keyword evidence="2" id="KW-0472">Membrane</keyword>
<feature type="compositionally biased region" description="Low complexity" evidence="1">
    <location>
        <begin position="186"/>
        <end position="197"/>
    </location>
</feature>
<keyword evidence="4" id="KW-1185">Reference proteome</keyword>
<organism evidence="3 4">
    <name type="scientific">Hohenbuehelia grisea</name>
    <dbReference type="NCBI Taxonomy" id="104357"/>
    <lineage>
        <taxon>Eukaryota</taxon>
        <taxon>Fungi</taxon>
        <taxon>Dikarya</taxon>
        <taxon>Basidiomycota</taxon>
        <taxon>Agaricomycotina</taxon>
        <taxon>Agaricomycetes</taxon>
        <taxon>Agaricomycetidae</taxon>
        <taxon>Agaricales</taxon>
        <taxon>Pleurotineae</taxon>
        <taxon>Pleurotaceae</taxon>
        <taxon>Hohenbuehelia</taxon>
    </lineage>
</organism>
<evidence type="ECO:0000256" key="2">
    <source>
        <dbReference type="SAM" id="Phobius"/>
    </source>
</evidence>
<evidence type="ECO:0000313" key="3">
    <source>
        <dbReference type="EMBL" id="KAL0953221.1"/>
    </source>
</evidence>
<dbReference type="Proteomes" id="UP001556367">
    <property type="component" value="Unassembled WGS sequence"/>
</dbReference>
<dbReference type="EMBL" id="JASNQZ010000008">
    <property type="protein sequence ID" value="KAL0953221.1"/>
    <property type="molecule type" value="Genomic_DNA"/>
</dbReference>
<feature type="transmembrane region" description="Helical" evidence="2">
    <location>
        <begin position="75"/>
        <end position="97"/>
    </location>
</feature>
<evidence type="ECO:0000313" key="4">
    <source>
        <dbReference type="Proteomes" id="UP001556367"/>
    </source>
</evidence>
<feature type="compositionally biased region" description="Low complexity" evidence="1">
    <location>
        <begin position="214"/>
        <end position="227"/>
    </location>
</feature>
<evidence type="ECO:0000256" key="1">
    <source>
        <dbReference type="SAM" id="MobiDB-lite"/>
    </source>
</evidence>
<sequence length="245" mass="25936">MFALTITRWAVFGLVLLFALVVLGLDGHITNLTTSRGSSFAFEGLGIATACFTLLTLPVMLVIGLLRTGAFSSMVAVEIGWLSILWVLWLATAALSISEVNNSFIGGCSAYLSFFRTICNQLSAVAGLAFVNWLLLMAYTITLAVLAILSNGQGHPNVWTTDVKTLFSDGTAGANAGVSGAEKGLPPQQQQAVGQPARYPPNTTHSPQVPPMQQPQAQPYPQNQYTPSPYPQNAQAPGTPAVAQV</sequence>
<keyword evidence="2" id="KW-1133">Transmembrane helix</keyword>
<feature type="transmembrane region" description="Helical" evidence="2">
    <location>
        <begin position="40"/>
        <end position="63"/>
    </location>
</feature>
<reference evidence="4" key="1">
    <citation type="submission" date="2024-06" db="EMBL/GenBank/DDBJ databases">
        <title>Multi-omics analyses provide insights into the biosynthesis of the anticancer antibiotic pleurotin in Hohenbuehelia grisea.</title>
        <authorList>
            <person name="Weaver J.A."/>
            <person name="Alberti F."/>
        </authorList>
    </citation>
    <scope>NUCLEOTIDE SEQUENCE [LARGE SCALE GENOMIC DNA]</scope>
    <source>
        <strain evidence="4">T-177</strain>
    </source>
</reference>
<feature type="transmembrane region" description="Helical" evidence="2">
    <location>
        <begin position="130"/>
        <end position="149"/>
    </location>
</feature>
<feature type="region of interest" description="Disordered" evidence="1">
    <location>
        <begin position="177"/>
        <end position="245"/>
    </location>
</feature>
<protein>
    <recommendedName>
        <fullName evidence="5">MARVEL domain-containing protein</fullName>
    </recommendedName>
</protein>